<dbReference type="SUPFAM" id="SSF50156">
    <property type="entry name" value="PDZ domain-like"/>
    <property type="match status" value="1"/>
</dbReference>
<reference evidence="2 3" key="1">
    <citation type="submission" date="2019-07" db="EMBL/GenBank/DDBJ databases">
        <authorList>
            <person name="Yang M."/>
            <person name="Zhao D."/>
            <person name="Xiang H."/>
        </authorList>
    </citation>
    <scope>NUCLEOTIDE SEQUENCE [LARGE SCALE GENOMIC DNA]</scope>
    <source>
        <strain evidence="2 3">IM1326</strain>
    </source>
</reference>
<dbReference type="PIRSF" id="PIRSF016493">
    <property type="entry name" value="Glycyl_aminpptds"/>
    <property type="match status" value="1"/>
</dbReference>
<proteinExistence type="predicted"/>
<dbReference type="SUPFAM" id="SSF55486">
    <property type="entry name" value="Metalloproteases ('zincins'), catalytic domain"/>
    <property type="match status" value="1"/>
</dbReference>
<dbReference type="InterPro" id="IPR027268">
    <property type="entry name" value="Peptidase_M4/M1_CTD_sf"/>
</dbReference>
<dbReference type="InterPro" id="IPR001478">
    <property type="entry name" value="PDZ"/>
</dbReference>
<dbReference type="Pfam" id="PF13180">
    <property type="entry name" value="PDZ_2"/>
    <property type="match status" value="1"/>
</dbReference>
<dbReference type="Proteomes" id="UP000320359">
    <property type="component" value="Unassembled WGS sequence"/>
</dbReference>
<dbReference type="InterPro" id="IPR007963">
    <property type="entry name" value="Peptidase_M61_catalytic"/>
</dbReference>
<gene>
    <name evidence="2" type="ORF">FM042_02320</name>
</gene>
<comment type="caution">
    <text evidence="2">The sequence shown here is derived from an EMBL/GenBank/DDBJ whole genome shotgun (WGS) entry which is preliminary data.</text>
</comment>
<dbReference type="Pfam" id="PF17899">
    <property type="entry name" value="Peptidase_M61_N"/>
    <property type="match status" value="1"/>
</dbReference>
<evidence type="ECO:0000313" key="2">
    <source>
        <dbReference type="EMBL" id="TRW49713.1"/>
    </source>
</evidence>
<dbReference type="InterPro" id="IPR024191">
    <property type="entry name" value="Peptidase_M61"/>
</dbReference>
<dbReference type="Pfam" id="PF05299">
    <property type="entry name" value="Peptidase_M61"/>
    <property type="match status" value="1"/>
</dbReference>
<feature type="domain" description="PDZ" evidence="1">
    <location>
        <begin position="504"/>
        <end position="551"/>
    </location>
</feature>
<evidence type="ECO:0000259" key="1">
    <source>
        <dbReference type="PROSITE" id="PS50106"/>
    </source>
</evidence>
<accession>A0A552X522</accession>
<evidence type="ECO:0000313" key="3">
    <source>
        <dbReference type="Proteomes" id="UP000320359"/>
    </source>
</evidence>
<dbReference type="AlphaFoldDB" id="A0A552X522"/>
<sequence length="612" mass="68490">MVALHDKLKHSMYSPVHGDSMSAAEIAPVTYQVTPDIAHHYFHVCMRIPAHADNKVILRLPTWLPGSYMIRDFAKHIVTFSATGTHGALDSRRPDKSTWIIQTDGNGITIRYTVYAFDLSVRTAYLAHEFGFFNPSALCLESLAHSNHPHVINLQGFPLHWDISTGMPKAALPEDNSSNSYAAEDYASLIDYPFLCGELTRIEFSAAGIPHTLVLSAPHFADADALERDLQRICEAQIALFGESGTAAPFASYQFLTMVIGEGFGGLEHRNSTALLCSRHTLEPGSEKEANDDYLTFLSLCSHEYFHSWNIKQLRPKEFHPYDLRHEQYTQQLWFYEGMTSYYDDWMVYRAGVMTQQRFLGRLAQSLTRALRGKGPQRQSIAESSQLAWTTFYQQNENAANAIASYYSKGAVVALLADLYLRSRYPGRSLDDVMREAYQSYRHHGTTLSDLFRLFATVGDETLRALVERAVLSTEAIDLSPLLAAVGIELLPATVDPFSQQPALTPLQPTSVSLGAALQETHQGVTVQRVMEDSPAARAGLAKGDRLLAIDHIEATKGNILRAFQRYQPGDTSTLHYFRRDILVAAELHWQAPVVDGYQLAVRDTEKARAWL</sequence>
<dbReference type="Gene3D" id="2.30.42.10">
    <property type="match status" value="1"/>
</dbReference>
<keyword evidence="3" id="KW-1185">Reference proteome</keyword>
<dbReference type="InterPro" id="IPR036034">
    <property type="entry name" value="PDZ_sf"/>
</dbReference>
<dbReference type="PROSITE" id="PS50106">
    <property type="entry name" value="PDZ"/>
    <property type="match status" value="1"/>
</dbReference>
<dbReference type="InterPro" id="IPR040756">
    <property type="entry name" value="Peptidase_M61_N"/>
</dbReference>
<dbReference type="EMBL" id="VJWL01000001">
    <property type="protein sequence ID" value="TRW49713.1"/>
    <property type="molecule type" value="Genomic_DNA"/>
</dbReference>
<protein>
    <submittedName>
        <fullName evidence="2">M61 family metallopeptidase</fullName>
    </submittedName>
</protein>
<organism evidence="2 3">
    <name type="scientific">Aliidiomarina halalkaliphila</name>
    <dbReference type="NCBI Taxonomy" id="2593535"/>
    <lineage>
        <taxon>Bacteria</taxon>
        <taxon>Pseudomonadati</taxon>
        <taxon>Pseudomonadota</taxon>
        <taxon>Gammaproteobacteria</taxon>
        <taxon>Alteromonadales</taxon>
        <taxon>Idiomarinaceae</taxon>
        <taxon>Aliidiomarina</taxon>
    </lineage>
</organism>
<dbReference type="SMART" id="SM00228">
    <property type="entry name" value="PDZ"/>
    <property type="match status" value="1"/>
</dbReference>
<dbReference type="Gene3D" id="2.60.40.3650">
    <property type="match status" value="1"/>
</dbReference>
<dbReference type="OrthoDB" id="9778516at2"/>
<dbReference type="Gene3D" id="1.10.390.10">
    <property type="entry name" value="Neutral Protease Domain 2"/>
    <property type="match status" value="1"/>
</dbReference>
<name>A0A552X522_9GAMM</name>